<dbReference type="InterPro" id="IPR008969">
    <property type="entry name" value="CarboxyPept-like_regulatory"/>
</dbReference>
<dbReference type="InterPro" id="IPR043741">
    <property type="entry name" value="DUF5686"/>
</dbReference>
<organism evidence="1 2">
    <name type="scientific">Aquirufa regiilacus</name>
    <dbReference type="NCBI Taxonomy" id="3024868"/>
    <lineage>
        <taxon>Bacteria</taxon>
        <taxon>Pseudomonadati</taxon>
        <taxon>Bacteroidota</taxon>
        <taxon>Cytophagia</taxon>
        <taxon>Cytophagales</taxon>
        <taxon>Flectobacillaceae</taxon>
        <taxon>Aquirufa</taxon>
    </lineage>
</organism>
<proteinExistence type="predicted"/>
<dbReference type="Gene3D" id="2.60.40.1120">
    <property type="entry name" value="Carboxypeptidase-like, regulatory domain"/>
    <property type="match status" value="1"/>
</dbReference>
<reference evidence="1 2" key="1">
    <citation type="submission" date="2023-09" db="EMBL/GenBank/DDBJ databases">
        <title>Aquirufa genomes.</title>
        <authorList>
            <person name="Pitt A."/>
        </authorList>
    </citation>
    <scope>NUCLEOTIDE SEQUENCE [LARGE SCALE GENOMIC DNA]</scope>
    <source>
        <strain evidence="1 2">LEOWEIH-7C</strain>
    </source>
</reference>
<dbReference type="RefSeq" id="WP_315576236.1">
    <property type="nucleotide sequence ID" value="NZ_JARDXH010000004.1"/>
</dbReference>
<keyword evidence="2" id="KW-1185">Reference proteome</keyword>
<dbReference type="Pfam" id="PF18939">
    <property type="entry name" value="DUF5686"/>
    <property type="match status" value="1"/>
</dbReference>
<accession>A0ABU3TQK6</accession>
<gene>
    <name evidence="1" type="ORF">PQG45_03530</name>
</gene>
<dbReference type="Pfam" id="PF13715">
    <property type="entry name" value="CarbopepD_reg_2"/>
    <property type="match status" value="1"/>
</dbReference>
<comment type="caution">
    <text evidence="1">The sequence shown here is derived from an EMBL/GenBank/DDBJ whole genome shotgun (WGS) entry which is preliminary data.</text>
</comment>
<protein>
    <submittedName>
        <fullName evidence="1">DUF5686 and carboxypeptidase regulatory-like domain-containing protein</fullName>
    </submittedName>
</protein>
<sequence>MKLLLLLFLLPVTLIGQSLQGKVIDSRKDALAFTSIWVENSNQGTLANEDGNFEIRLKSGNNKLVFRHVGYAPQAIELDLGLDEKKRDFVVVMHEQAVSLEEVNIRALKEDPAIGIMRRMISMAPFHLKELNAYQAKAYVKGGGKITSITKLADLAFGKQLEKDAGIKVGRTYVLEGVNQVEYKRPNQVKERVISNRSNLPLAMKTADAPNLRATQTNFYQAKVWGALISPISPQAFQFYNFGFLGSFTQAGKTVSKIQVRPKSFSVDLFDGEILVVEDTWSIYSLRLHFKNSNGNYTLSQQNAEFQGVWMPVSYEMRANMQALGLGFSVNYVTQIKSYQIQVNPAFLVKPQIIEERLDKSLAKEIDRTPVKDAKKALEGEITRRKLKRVLKKIAKEEKKVDTLRQEGISSVYEMKVDSLADKKSDEFWNEAREVPLTDAEIKGFKEADSLYVFERAKLTKDSLNSIPKFNAAQLFFGKRYNYEKNGLGNSLTLGMFGGGFTPVDGFFLNRELSFNHQISETDYIRIGGNARYAFIRNVLNGDLSFERKSAGGRQLVNFSLGSQLVNFSSAKTMPLNLNSSTALFNSTSYLRFYEKQFVRLSYQYQIRAPWQLSGELEYRQRNALENVVEHGWYQQEKRFLPNYPVSSELADTRFNRHDQWSLGMRIVWQPGASWRLVNQVRRLNQPVNPLKVQLESQFVLGSKGFSKVGLQVDQTINLNRLGSLAYQVRYEDYFVKPQYFIDFTHFNGNEITIISSLPFGFSALPMYQFSTAERSLVFHAKWSPRKFIYTQSQWFYLYGIREHVRFSGLNKGEMNLKNGYYEFAYGLQGIFKAFGLEVAKPLGNWVPSKWKVSLTMPF</sequence>
<name>A0ABU3TQK6_9BACT</name>
<evidence type="ECO:0000313" key="1">
    <source>
        <dbReference type="EMBL" id="MDU0808104.1"/>
    </source>
</evidence>
<dbReference type="Proteomes" id="UP001249959">
    <property type="component" value="Unassembled WGS sequence"/>
</dbReference>
<dbReference type="SUPFAM" id="SSF49464">
    <property type="entry name" value="Carboxypeptidase regulatory domain-like"/>
    <property type="match status" value="1"/>
</dbReference>
<evidence type="ECO:0000313" key="2">
    <source>
        <dbReference type="Proteomes" id="UP001249959"/>
    </source>
</evidence>
<dbReference type="EMBL" id="JAVNWW010000001">
    <property type="protein sequence ID" value="MDU0808104.1"/>
    <property type="molecule type" value="Genomic_DNA"/>
</dbReference>